<evidence type="ECO:0000313" key="2">
    <source>
        <dbReference type="Proteomes" id="UP001608902"/>
    </source>
</evidence>
<dbReference type="Proteomes" id="UP001608902">
    <property type="component" value="Unassembled WGS sequence"/>
</dbReference>
<accession>A0ABD6F3U3</accession>
<evidence type="ECO:0008006" key="3">
    <source>
        <dbReference type="Google" id="ProtNLM"/>
    </source>
</evidence>
<keyword evidence="2" id="KW-1185">Reference proteome</keyword>
<reference evidence="1 2" key="1">
    <citation type="submission" date="2024-08" db="EMBL/GenBank/DDBJ databases">
        <title>Gnathostoma spinigerum genome.</title>
        <authorList>
            <person name="Gonzalez-Bertolin B."/>
            <person name="Monzon S."/>
            <person name="Zaballos A."/>
            <person name="Jimenez P."/>
            <person name="Dekumyoy P."/>
            <person name="Varona S."/>
            <person name="Cuesta I."/>
            <person name="Sumanam S."/>
            <person name="Adisakwattana P."/>
            <person name="Gasser R.B."/>
            <person name="Hernandez-Gonzalez A."/>
            <person name="Young N.D."/>
            <person name="Perteguer M.J."/>
        </authorList>
    </citation>
    <scope>NUCLEOTIDE SEQUENCE [LARGE SCALE GENOMIC DNA]</scope>
    <source>
        <strain evidence="1">AL3</strain>
        <tissue evidence="1">Liver</tissue>
    </source>
</reference>
<name>A0ABD6F3U3_9BILA</name>
<comment type="caution">
    <text evidence="1">The sequence shown here is derived from an EMBL/GenBank/DDBJ whole genome shotgun (WGS) entry which is preliminary data.</text>
</comment>
<sequence>MCIDGEIHTSGFLLYLSSEYFQKLLGKNPYITSLSVNYPTGIVKQILDFTFTGIFEMETEPIDRVQQFIDCITLLKPLGSKSLVIYIGWLLLKKILDEWKSAPLEEVVKLLRIAHENRFMSMKYAAMALIVDQHYPEFTFAYNEHSQGENLDLFRRLNQSEIAEFLSPTYIMREMFRKLSTTHRITRFSESDSQRSQVIREIV</sequence>
<organism evidence="1 2">
    <name type="scientific">Gnathostoma spinigerum</name>
    <dbReference type="NCBI Taxonomy" id="75299"/>
    <lineage>
        <taxon>Eukaryota</taxon>
        <taxon>Metazoa</taxon>
        <taxon>Ecdysozoa</taxon>
        <taxon>Nematoda</taxon>
        <taxon>Chromadorea</taxon>
        <taxon>Rhabditida</taxon>
        <taxon>Spirurina</taxon>
        <taxon>Gnathostomatomorpha</taxon>
        <taxon>Gnathostomatoidea</taxon>
        <taxon>Gnathostomatidae</taxon>
        <taxon>Gnathostoma</taxon>
    </lineage>
</organism>
<protein>
    <recommendedName>
        <fullName evidence="3">BTB domain-containing protein</fullName>
    </recommendedName>
</protein>
<evidence type="ECO:0000313" key="1">
    <source>
        <dbReference type="EMBL" id="MFH4984557.1"/>
    </source>
</evidence>
<proteinExistence type="predicted"/>
<gene>
    <name evidence="1" type="ORF">AB6A40_011266</name>
</gene>
<dbReference type="AlphaFoldDB" id="A0ABD6F3U3"/>
<dbReference type="EMBL" id="JBGFUD010018662">
    <property type="protein sequence ID" value="MFH4984557.1"/>
    <property type="molecule type" value="Genomic_DNA"/>
</dbReference>